<protein>
    <submittedName>
        <fullName evidence="2">Tyrosine type site-specific recombinase</fullName>
    </submittedName>
</protein>
<reference evidence="2 3" key="1">
    <citation type="submission" date="2006-01" db="EMBL/GenBank/DDBJ databases">
        <authorList>
            <person name="Brettar I."/>
            <person name="Hofle M."/>
            <person name="Ferriera S."/>
            <person name="Johnson J."/>
            <person name="Kravitz S."/>
            <person name="Halpern A."/>
            <person name="Remington K."/>
            <person name="Beeson K."/>
            <person name="Tran B."/>
            <person name="Rogers Y.-H."/>
            <person name="Friedman R."/>
            <person name="Venter J.C."/>
        </authorList>
    </citation>
    <scope>NUCLEOTIDE SEQUENCE [LARGE SCALE GENOMIC DNA]</scope>
    <source>
        <strain evidence="2 3">OS145</strain>
    </source>
</reference>
<name>A0ABM9WL16_9GAMM</name>
<comment type="caution">
    <text evidence="2">The sequence shown here is derived from an EMBL/GenBank/DDBJ whole genome shotgun (WGS) entry which is preliminary data.</text>
</comment>
<evidence type="ECO:0000313" key="3">
    <source>
        <dbReference type="Proteomes" id="UP000016543"/>
    </source>
</evidence>
<evidence type="ECO:0000313" key="2">
    <source>
        <dbReference type="EMBL" id="EAQ31564.1"/>
    </source>
</evidence>
<feature type="region of interest" description="Disordered" evidence="1">
    <location>
        <begin position="107"/>
        <end position="126"/>
    </location>
</feature>
<gene>
    <name evidence="2" type="ORF">OS145_09765</name>
</gene>
<evidence type="ECO:0000256" key="1">
    <source>
        <dbReference type="SAM" id="MobiDB-lite"/>
    </source>
</evidence>
<keyword evidence="3" id="KW-1185">Reference proteome</keyword>
<accession>A0ABM9WL16</accession>
<organism evidence="2 3">
    <name type="scientific">Idiomarina baltica OS145</name>
    <dbReference type="NCBI Taxonomy" id="314276"/>
    <lineage>
        <taxon>Bacteria</taxon>
        <taxon>Pseudomonadati</taxon>
        <taxon>Pseudomonadota</taxon>
        <taxon>Gammaproteobacteria</taxon>
        <taxon>Alteromonadales</taxon>
        <taxon>Idiomarinaceae</taxon>
        <taxon>Idiomarina</taxon>
    </lineage>
</organism>
<proteinExistence type="predicted"/>
<dbReference type="EMBL" id="AAMX01000015">
    <property type="protein sequence ID" value="EAQ31564.1"/>
    <property type="molecule type" value="Genomic_DNA"/>
</dbReference>
<dbReference type="Proteomes" id="UP000016543">
    <property type="component" value="Unassembled WGS sequence"/>
</dbReference>
<sequence length="126" mass="14491">MKITIQKREPDKNGHRALRLVYYHGSKTGQNGSRAQKRSYEPLNLFLYDKPRLPAEREHNKTVNQKAEAIRAKRLLEIESSRHGLDDRTKLSASFFDYFDQLAGKHETDLPDLGRGPGSDQSRMPV</sequence>